<dbReference type="PANTHER" id="PTHR45833">
    <property type="entry name" value="METHIONINE SYNTHASE"/>
    <property type="match status" value="1"/>
</dbReference>
<dbReference type="NCBIfam" id="TIGR02082">
    <property type="entry name" value="metH"/>
    <property type="match status" value="1"/>
</dbReference>
<dbReference type="AlphaFoldDB" id="A0AAF3FIZ0"/>
<dbReference type="PANTHER" id="PTHR45833:SF1">
    <property type="entry name" value="METHIONINE SYNTHASE"/>
    <property type="match status" value="1"/>
</dbReference>
<comment type="catalytic activity">
    <reaction evidence="15">
        <text>(6S)-5-methyl-5,6,7,8-tetrahydrofolate + L-homocysteine = (6S)-5,6,7,8-tetrahydrofolate + L-methionine</text>
        <dbReference type="Rhea" id="RHEA:11172"/>
        <dbReference type="ChEBI" id="CHEBI:18608"/>
        <dbReference type="ChEBI" id="CHEBI:57453"/>
        <dbReference type="ChEBI" id="CHEBI:57844"/>
        <dbReference type="ChEBI" id="CHEBI:58199"/>
        <dbReference type="EC" id="2.1.1.13"/>
    </reaction>
</comment>
<dbReference type="InterPro" id="IPR003726">
    <property type="entry name" value="HCY_dom"/>
</dbReference>
<evidence type="ECO:0000256" key="14">
    <source>
        <dbReference type="ARBA" id="ARBA00023285"/>
    </source>
</evidence>
<comment type="cofactor">
    <cofactor evidence="2 15 16">
        <name>methylcob(III)alamin</name>
        <dbReference type="ChEBI" id="CHEBI:28115"/>
    </cofactor>
</comment>
<dbReference type="NCBIfam" id="NF007024">
    <property type="entry name" value="PRK09490.1"/>
    <property type="match status" value="1"/>
</dbReference>
<feature type="binding site" evidence="17">
    <location>
        <begin position="774"/>
        <end position="778"/>
    </location>
    <ligand>
        <name>methylcob(III)alamin</name>
        <dbReference type="ChEBI" id="CHEBI:28115"/>
    </ligand>
</feature>
<feature type="domain" description="Hcy-binding" evidence="19">
    <location>
        <begin position="9"/>
        <end position="329"/>
    </location>
</feature>
<keyword evidence="7 15" id="KW-0846">Cobalamin</keyword>
<feature type="domain" description="AdoMet activation" evidence="21">
    <location>
        <begin position="915"/>
        <end position="1250"/>
    </location>
</feature>
<reference evidence="25" key="1">
    <citation type="submission" date="2024-02" db="UniProtKB">
        <authorList>
            <consortium name="WormBaseParasite"/>
        </authorList>
    </citation>
    <scope>IDENTIFICATION</scope>
</reference>
<dbReference type="SUPFAM" id="SSF52242">
    <property type="entry name" value="Cobalamin (vitamin B12)-binding domain"/>
    <property type="match status" value="1"/>
</dbReference>
<feature type="domain" description="Pterin-binding" evidence="20">
    <location>
        <begin position="362"/>
        <end position="627"/>
    </location>
</feature>
<evidence type="ECO:0000256" key="9">
    <source>
        <dbReference type="ARBA" id="ARBA00022691"/>
    </source>
</evidence>
<dbReference type="PROSITE" id="PS51332">
    <property type="entry name" value="B12_BINDING"/>
    <property type="match status" value="1"/>
</dbReference>
<feature type="domain" description="B12-binding" evidence="22">
    <location>
        <begin position="764"/>
        <end position="899"/>
    </location>
</feature>
<feature type="domain" description="B12-binding N-terminal" evidence="23">
    <location>
        <begin position="654"/>
        <end position="751"/>
    </location>
</feature>
<dbReference type="GO" id="GO:0032259">
    <property type="term" value="P:methylation"/>
    <property type="evidence" value="ECO:0007669"/>
    <property type="project" value="UniProtKB-KW"/>
</dbReference>
<evidence type="ECO:0000256" key="10">
    <source>
        <dbReference type="ARBA" id="ARBA00022723"/>
    </source>
</evidence>
<comment type="function">
    <text evidence="15">Catalyzes the transfer of a methyl group from methyl-cobalamin to homocysteine, yielding enzyme-bound cob(I)alamin and methionine. Subsequently, remethylates the cofactor using methyltetrahydrofolate.</text>
</comment>
<comment type="domain">
    <text evidence="15">Modular enzyme with four functionally distinct domains. The isolated Hcy-binding domain catalyzes methyl transfer from free methylcobalamin to homocysteine. The Hcy-binding domain in association with the pterin-binding domain catalyzes the methylation of cob(I)alamin by methyltetrahydrofolate and the methylation of homocysteine. The B12-binding domain binds the cofactor. The AdoMet activation domain binds S-adenosyl-L-methionine. Under aerobic conditions cob(I)alamin can be converted to inactive cob(II)alamin. Reductive methylation by S-adenosyl-L-methionine and flavodoxin regenerates methylcobalamin.</text>
</comment>
<dbReference type="Gene3D" id="1.10.1240.10">
    <property type="entry name" value="Methionine synthase domain"/>
    <property type="match status" value="1"/>
</dbReference>
<dbReference type="GO" id="GO:0031419">
    <property type="term" value="F:cobalamin binding"/>
    <property type="evidence" value="ECO:0007669"/>
    <property type="project" value="UniProtKB-UniRule"/>
</dbReference>
<dbReference type="GO" id="GO:0008705">
    <property type="term" value="F:methionine synthase activity"/>
    <property type="evidence" value="ECO:0007669"/>
    <property type="project" value="UniProtKB-UniRule"/>
</dbReference>
<keyword evidence="11" id="KW-0677">Repeat</keyword>
<evidence type="ECO:0000256" key="13">
    <source>
        <dbReference type="ARBA" id="ARBA00023167"/>
    </source>
</evidence>
<keyword evidence="24" id="KW-1185">Reference proteome</keyword>
<dbReference type="GO" id="GO:0046653">
    <property type="term" value="P:tetrahydrofolate metabolic process"/>
    <property type="evidence" value="ECO:0007669"/>
    <property type="project" value="TreeGrafter"/>
</dbReference>
<comment type="cofactor">
    <cofactor evidence="1 15 18">
        <name>Zn(2+)</name>
        <dbReference type="ChEBI" id="CHEBI:29105"/>
    </cofactor>
</comment>
<feature type="binding site" description="axial binding residue" evidence="16">
    <location>
        <position position="777"/>
    </location>
    <ligand>
        <name>methylcob(III)alamin</name>
        <dbReference type="ChEBI" id="CHEBI:28115"/>
    </ligand>
    <ligandPart>
        <name>Co</name>
        <dbReference type="ChEBI" id="CHEBI:27638"/>
    </ligandPart>
</feature>
<proteinExistence type="inferred from homology"/>
<dbReference type="CDD" id="cd02069">
    <property type="entry name" value="methionine_synthase_B12_BD"/>
    <property type="match status" value="1"/>
</dbReference>
<dbReference type="FunFam" id="1.10.1240.10:FF:000001">
    <property type="entry name" value="Methionine synthase"/>
    <property type="match status" value="1"/>
</dbReference>
<dbReference type="InterPro" id="IPR000489">
    <property type="entry name" value="Pterin-binding_dom"/>
</dbReference>
<dbReference type="Pfam" id="PF00809">
    <property type="entry name" value="Pterin_bind"/>
    <property type="match status" value="1"/>
</dbReference>
<dbReference type="GO" id="GO:0008270">
    <property type="term" value="F:zinc ion binding"/>
    <property type="evidence" value="ECO:0007669"/>
    <property type="project" value="UniProtKB-UniRule"/>
</dbReference>
<evidence type="ECO:0000256" key="3">
    <source>
        <dbReference type="ARBA" id="ARBA00005178"/>
    </source>
</evidence>
<keyword evidence="10 15" id="KW-0479">Metal-binding</keyword>
<dbReference type="SUPFAM" id="SSF47644">
    <property type="entry name" value="Methionine synthase domain"/>
    <property type="match status" value="1"/>
</dbReference>
<evidence type="ECO:0000256" key="1">
    <source>
        <dbReference type="ARBA" id="ARBA00001947"/>
    </source>
</evidence>
<protein>
    <recommendedName>
        <fullName evidence="15">Methionine synthase</fullName>
        <ecNumber evidence="15">2.1.1.13</ecNumber>
    </recommendedName>
    <alternativeName>
        <fullName evidence="15">5-methyltetrahydrofolate--homocysteine methyltransferase</fullName>
    </alternativeName>
</protein>
<keyword evidence="14 15" id="KW-0170">Cobalt</keyword>
<keyword evidence="12 15" id="KW-0862">Zinc</keyword>
<dbReference type="SUPFAM" id="SSF82282">
    <property type="entry name" value="Homocysteine S-methyltransferase"/>
    <property type="match status" value="1"/>
</dbReference>
<feature type="binding site" evidence="17">
    <location>
        <position position="1157"/>
    </location>
    <ligand>
        <name>S-adenosyl-L-methionine</name>
        <dbReference type="ChEBI" id="CHEBI:59789"/>
    </ligand>
</feature>
<dbReference type="FunFam" id="3.20.20.20:FF:000002">
    <property type="entry name" value="Methionine synthase"/>
    <property type="match status" value="1"/>
</dbReference>
<evidence type="ECO:0000313" key="24">
    <source>
        <dbReference type="Proteomes" id="UP000887575"/>
    </source>
</evidence>
<dbReference type="Pfam" id="PF02965">
    <property type="entry name" value="Met_synt_B12"/>
    <property type="match status" value="1"/>
</dbReference>
<dbReference type="InterPro" id="IPR036724">
    <property type="entry name" value="Cobalamin-bd_sf"/>
</dbReference>
<evidence type="ECO:0000256" key="11">
    <source>
        <dbReference type="ARBA" id="ARBA00022737"/>
    </source>
</evidence>
<feature type="binding site" evidence="16 18">
    <location>
        <position position="314"/>
    </location>
    <ligand>
        <name>Zn(2+)</name>
        <dbReference type="ChEBI" id="CHEBI:29105"/>
    </ligand>
</feature>
<keyword evidence="13 15" id="KW-0486">Methionine biosynthesis</keyword>
<evidence type="ECO:0000259" key="21">
    <source>
        <dbReference type="PROSITE" id="PS50974"/>
    </source>
</evidence>
<dbReference type="GO" id="GO:0050667">
    <property type="term" value="P:homocysteine metabolic process"/>
    <property type="evidence" value="ECO:0007669"/>
    <property type="project" value="TreeGrafter"/>
</dbReference>
<dbReference type="PROSITE" id="PS50970">
    <property type="entry name" value="HCY"/>
    <property type="match status" value="1"/>
</dbReference>
<dbReference type="CDD" id="cd00740">
    <property type="entry name" value="MeTr"/>
    <property type="match status" value="1"/>
</dbReference>
<evidence type="ECO:0000256" key="17">
    <source>
        <dbReference type="PIRSR" id="PIRSR000381-2"/>
    </source>
</evidence>
<evidence type="ECO:0000256" key="16">
    <source>
        <dbReference type="PIRSR" id="PIRSR000381-1"/>
    </source>
</evidence>
<dbReference type="SMART" id="SM01018">
    <property type="entry name" value="B12-binding_2"/>
    <property type="match status" value="1"/>
</dbReference>
<dbReference type="InterPro" id="IPR037010">
    <property type="entry name" value="VitB12-dep_Met_synth_activ_sf"/>
</dbReference>
<dbReference type="PROSITE" id="PS50974">
    <property type="entry name" value="ADOMET_ACTIVATION"/>
    <property type="match status" value="1"/>
</dbReference>
<dbReference type="PIRSF" id="PIRSF000381">
    <property type="entry name" value="MetH"/>
    <property type="match status" value="1"/>
</dbReference>
<feature type="binding site" evidence="16 18">
    <location>
        <position position="315"/>
    </location>
    <ligand>
        <name>Zn(2+)</name>
        <dbReference type="ChEBI" id="CHEBI:29105"/>
    </ligand>
</feature>
<keyword evidence="6 15" id="KW-0028">Amino-acid biosynthesis</keyword>
<dbReference type="Pfam" id="PF02574">
    <property type="entry name" value="S-methyl_trans"/>
    <property type="match status" value="1"/>
</dbReference>
<evidence type="ECO:0000256" key="18">
    <source>
        <dbReference type="PROSITE-ProRule" id="PRU00333"/>
    </source>
</evidence>
<name>A0AAF3FIZ0_9BILA</name>
<dbReference type="Gene3D" id="3.10.196.10">
    <property type="entry name" value="Vitamin B12-dependent methionine synthase, activation domain"/>
    <property type="match status" value="1"/>
</dbReference>
<dbReference type="InterPro" id="IPR006158">
    <property type="entry name" value="Cobalamin-bd"/>
</dbReference>
<dbReference type="PROSITE" id="PS50972">
    <property type="entry name" value="PTERIN_BINDING"/>
    <property type="match status" value="1"/>
</dbReference>
<dbReference type="Gene3D" id="3.40.50.280">
    <property type="entry name" value="Cobalamin-binding domain"/>
    <property type="match status" value="1"/>
</dbReference>
<feature type="binding site" evidence="17">
    <location>
        <position position="878"/>
    </location>
    <ligand>
        <name>methylcob(III)alamin</name>
        <dbReference type="ChEBI" id="CHEBI:28115"/>
    </ligand>
</feature>
<evidence type="ECO:0000256" key="2">
    <source>
        <dbReference type="ARBA" id="ARBA00001956"/>
    </source>
</evidence>
<feature type="binding site" evidence="17">
    <location>
        <position position="965"/>
    </location>
    <ligand>
        <name>S-adenosyl-L-methionine</name>
        <dbReference type="ChEBI" id="CHEBI:59789"/>
    </ligand>
</feature>
<evidence type="ECO:0000256" key="8">
    <source>
        <dbReference type="ARBA" id="ARBA00022679"/>
    </source>
</evidence>
<dbReference type="FunFam" id="3.20.20.330:FF:000001">
    <property type="entry name" value="Methionine synthase"/>
    <property type="match status" value="1"/>
</dbReference>
<accession>A0AAF3FIZ0</accession>
<dbReference type="Pfam" id="PF02607">
    <property type="entry name" value="B12-binding_2"/>
    <property type="match status" value="1"/>
</dbReference>
<feature type="binding site" evidence="17">
    <location>
        <position position="822"/>
    </location>
    <ligand>
        <name>methylcob(III)alamin</name>
        <dbReference type="ChEBI" id="CHEBI:28115"/>
    </ligand>
</feature>
<evidence type="ECO:0000259" key="22">
    <source>
        <dbReference type="PROSITE" id="PS51332"/>
    </source>
</evidence>
<evidence type="ECO:0000256" key="12">
    <source>
        <dbReference type="ARBA" id="ARBA00022833"/>
    </source>
</evidence>
<dbReference type="Gene3D" id="3.20.20.330">
    <property type="entry name" value="Homocysteine-binding-like domain"/>
    <property type="match status" value="1"/>
</dbReference>
<evidence type="ECO:0000256" key="6">
    <source>
        <dbReference type="ARBA" id="ARBA00022605"/>
    </source>
</evidence>
<dbReference type="Proteomes" id="UP000887575">
    <property type="component" value="Unassembled WGS sequence"/>
</dbReference>
<dbReference type="FunFam" id="3.40.50.280:FF:000001">
    <property type="entry name" value="Methionine synthase"/>
    <property type="match status" value="1"/>
</dbReference>
<comment type="pathway">
    <text evidence="3 15">Amino-acid biosynthesis; L-methionine biosynthesis via de novo pathway; L-methionine from L-homocysteine (MetH route): step 1/1.</text>
</comment>
<feature type="binding site" evidence="16 18">
    <location>
        <position position="251"/>
    </location>
    <ligand>
        <name>Zn(2+)</name>
        <dbReference type="ChEBI" id="CHEBI:29105"/>
    </ligand>
</feature>
<keyword evidence="8 15" id="KW-0808">Transferase</keyword>
<dbReference type="InterPro" id="IPR011822">
    <property type="entry name" value="MetH"/>
</dbReference>
<comment type="similarity">
    <text evidence="4">Belongs to the vitamin-B12 dependent methionine synthase family.</text>
</comment>
<keyword evidence="5 15" id="KW-0489">Methyltransferase</keyword>
<evidence type="ECO:0000256" key="7">
    <source>
        <dbReference type="ARBA" id="ARBA00022628"/>
    </source>
</evidence>
<dbReference type="EC" id="2.1.1.13" evidence="15"/>
<evidence type="ECO:0000256" key="4">
    <source>
        <dbReference type="ARBA" id="ARBA00010398"/>
    </source>
</evidence>
<evidence type="ECO:0000259" key="20">
    <source>
        <dbReference type="PROSITE" id="PS50972"/>
    </source>
</evidence>
<dbReference type="InterPro" id="IPR050554">
    <property type="entry name" value="Met_Synthase/Corrinoid"/>
</dbReference>
<keyword evidence="9 15" id="KW-0949">S-adenosyl-L-methionine</keyword>
<dbReference type="Pfam" id="PF02310">
    <property type="entry name" value="B12-binding"/>
    <property type="match status" value="1"/>
</dbReference>
<evidence type="ECO:0000256" key="5">
    <source>
        <dbReference type="ARBA" id="ARBA00022603"/>
    </source>
</evidence>
<dbReference type="InterPro" id="IPR033706">
    <property type="entry name" value="Met_synthase_B12-bd"/>
</dbReference>
<dbReference type="InterPro" id="IPR036589">
    <property type="entry name" value="HCY_dom_sf"/>
</dbReference>
<feature type="binding site" evidence="17">
    <location>
        <position position="826"/>
    </location>
    <ligand>
        <name>methylcob(III)alamin</name>
        <dbReference type="ChEBI" id="CHEBI:28115"/>
    </ligand>
</feature>
<evidence type="ECO:0000256" key="15">
    <source>
        <dbReference type="PIRNR" id="PIRNR000381"/>
    </source>
</evidence>
<organism evidence="24 25">
    <name type="scientific">Mesorhabditis belari</name>
    <dbReference type="NCBI Taxonomy" id="2138241"/>
    <lineage>
        <taxon>Eukaryota</taxon>
        <taxon>Metazoa</taxon>
        <taxon>Ecdysozoa</taxon>
        <taxon>Nematoda</taxon>
        <taxon>Chromadorea</taxon>
        <taxon>Rhabditida</taxon>
        <taxon>Rhabditina</taxon>
        <taxon>Rhabditomorpha</taxon>
        <taxon>Rhabditoidea</taxon>
        <taxon>Rhabditidae</taxon>
        <taxon>Mesorhabditinae</taxon>
        <taxon>Mesorhabditis</taxon>
    </lineage>
</organism>
<feature type="binding site" evidence="17">
    <location>
        <position position="701"/>
    </location>
    <ligand>
        <name>methylcob(III)alamin</name>
        <dbReference type="ChEBI" id="CHEBI:28115"/>
    </ligand>
</feature>
<dbReference type="SUPFAM" id="SSF56507">
    <property type="entry name" value="Methionine synthase activation domain-like"/>
    <property type="match status" value="1"/>
</dbReference>
<dbReference type="PROSITE" id="PS51337">
    <property type="entry name" value="B12_BINDING_NTER"/>
    <property type="match status" value="1"/>
</dbReference>
<dbReference type="InterPro" id="IPR004223">
    <property type="entry name" value="VitB12-dep_Met_synth_activ_dom"/>
</dbReference>
<dbReference type="Gene3D" id="3.20.20.20">
    <property type="entry name" value="Dihydropteroate synthase-like"/>
    <property type="match status" value="1"/>
</dbReference>
<sequence length="1250" mass="138985">MGKRREDVFGAIREACRDRILLIDGAMGTMIQRRYLEEKDFRAQILENHHKPLKGNNDLLSITRPDVIYEIHREYLEAGADIIETNTFSGTTIAQADYECEHLVDDINIESARMAKKACDDVQRETGVRRFVAGAMGPTNKTLSISPSVEKPEYRNITFQELVKAYAQQARALIKGGVDVLLVETVFDSANAKAALFAIRMIFEDEGIEEIPVFLSGTIVDLSGRTLSGQTGEAFLISTKQGQSIAVGLNCALGAREMRPFIEAMSNFSESLIICYPNAGLPNALGGYDETPEMMADDIKTFAKDGLVNIVGGCCGTTPDHIRAFKKVIDGVTPRCPAINQHSEFMLLAGLEPMKIGAQTNFVNIGERCNVAGSRKFCRLVKDEKYEEALDVARVQVENGAQILDVNMDDGLLDGPYAMGKFLRLIASEPDIARVPVCIDSSDFNVMIAGLEACQGKCIVNSISLKEGEEAFIDKARLIKRYGAAVVVMAFDEKGQAADMQPKFDICERSYRILTEIVGFDPSDIVFDPNILTIATGMTEHNDYAINFIEATRMIKENLPGCRISGGVSNISFSFRGMEAVREAMHSVFLYHAIRAGLDMGIVNAGALPVYEDIDKDLLKLCEDLIFNRDPDATEKMLAMAQSLVKGEKKDDGQALAWRNESVEERLKYALVKGIDTHVVEDTEEARQNKQRYPRPLNVIEQPLMAGMSIVGELFGSGKMFLPQVIKSARVMKKAVGHLIPFMDAEREARLKEMNLIDDESPYQGTMVLATVKGDVHDIGKNIVAVVLGCNNFKVIDLGVMTPCEKIIQTAIDEKADFIGLSGLITPSLDEMVHVAKEMNRRGLKVPLLIGGATTSKTHTAVKISPRYSHPVIHCLDASKSVVACSALVDQKVREVFLADIDDDYVIVREEHYEGLKERRFTSLIESRTKSLKNDWKIFEPLKPSFLGTKNFLDIDLEEVIPFIDWKPFFDVWQLRGKYPNRGYPRIFNDADVGSEAKKVFEDAKSLLKKMITEKSLRANAVIAFYECASEGDDLWLFENGAKKEILYGLRQQSGREHDQPHLCLADFVAPLDGGKPKDYIGMFACTAGLGAEALCAKFEAESDDYNSIMVKALADRCAEALAECLHRRIRVELWGYSKEETLSHDDLLSIKYRGIRPAPGYPTQPDHTEKRTLWRLLGECKDAQIGLTDSLAMTPAASVSALCFSHPNSQYFAVGKINKDQVEDYSSRKNQSIEETERWLAPILGYEND</sequence>
<feature type="binding site" evidence="17">
    <location>
        <begin position="1212"/>
        <end position="1213"/>
    </location>
    <ligand>
        <name>S-adenosyl-L-methionine</name>
        <dbReference type="ChEBI" id="CHEBI:59789"/>
    </ligand>
</feature>
<dbReference type="InterPro" id="IPR036594">
    <property type="entry name" value="Meth_synthase_dom"/>
</dbReference>
<dbReference type="GO" id="GO:0005829">
    <property type="term" value="C:cytosol"/>
    <property type="evidence" value="ECO:0007669"/>
    <property type="project" value="TreeGrafter"/>
</dbReference>
<dbReference type="InterPro" id="IPR003759">
    <property type="entry name" value="Cbl-bd_cap"/>
</dbReference>
<evidence type="ECO:0000313" key="25">
    <source>
        <dbReference type="WBParaSite" id="MBELARI_LOCUS6034"/>
    </source>
</evidence>
<evidence type="ECO:0000259" key="23">
    <source>
        <dbReference type="PROSITE" id="PS51337"/>
    </source>
</evidence>
<dbReference type="WBParaSite" id="MBELARI_LOCUS6034">
    <property type="protein sequence ID" value="MBELARI_LOCUS6034"/>
    <property type="gene ID" value="MBELARI_LOCUS6034"/>
</dbReference>
<dbReference type="InterPro" id="IPR011005">
    <property type="entry name" value="Dihydropteroate_synth-like_sf"/>
</dbReference>
<evidence type="ECO:0000259" key="19">
    <source>
        <dbReference type="PROSITE" id="PS50970"/>
    </source>
</evidence>
<dbReference type="Gene3D" id="1.10.288.10">
    <property type="entry name" value="Cobalamin-dependent Methionine Synthase, domain 2"/>
    <property type="match status" value="1"/>
</dbReference>
<dbReference type="SUPFAM" id="SSF51717">
    <property type="entry name" value="Dihydropteroate synthetase-like"/>
    <property type="match status" value="1"/>
</dbReference>